<evidence type="ECO:0000256" key="3">
    <source>
        <dbReference type="ARBA" id="ARBA00022737"/>
    </source>
</evidence>
<evidence type="ECO:0000313" key="9">
    <source>
        <dbReference type="Proteomes" id="UP001500101"/>
    </source>
</evidence>
<reference evidence="9" key="1">
    <citation type="journal article" date="2019" name="Int. J. Syst. Evol. Microbiol.">
        <title>The Global Catalogue of Microorganisms (GCM) 10K type strain sequencing project: providing services to taxonomists for standard genome sequencing and annotation.</title>
        <authorList>
            <consortium name="The Broad Institute Genomics Platform"/>
            <consortium name="The Broad Institute Genome Sequencing Center for Infectious Disease"/>
            <person name="Wu L."/>
            <person name="Ma J."/>
        </authorList>
    </citation>
    <scope>NUCLEOTIDE SEQUENCE [LARGE SCALE GENOMIC DNA]</scope>
    <source>
        <strain evidence="9">JCM 16704</strain>
    </source>
</reference>
<comment type="subcellular location">
    <subcellularLocation>
        <location evidence="1">Cytoplasm</location>
    </subcellularLocation>
</comment>
<dbReference type="InterPro" id="IPR019734">
    <property type="entry name" value="TPR_rpt"/>
</dbReference>
<keyword evidence="3" id="KW-0677">Repeat</keyword>
<evidence type="ECO:0000256" key="2">
    <source>
        <dbReference type="ARBA" id="ARBA00022490"/>
    </source>
</evidence>
<feature type="repeat" description="TPR" evidence="6">
    <location>
        <begin position="141"/>
        <end position="174"/>
    </location>
</feature>
<gene>
    <name evidence="8" type="ORF">GCM10022216_25830</name>
</gene>
<comment type="caution">
    <text evidence="8">The sequence shown here is derived from an EMBL/GenBank/DDBJ whole genome shotgun (WGS) entry which is preliminary data.</text>
</comment>
<dbReference type="Gene3D" id="1.25.40.10">
    <property type="entry name" value="Tetratricopeptide repeat domain"/>
    <property type="match status" value="2"/>
</dbReference>
<evidence type="ECO:0000256" key="6">
    <source>
        <dbReference type="PROSITE-ProRule" id="PRU00339"/>
    </source>
</evidence>
<name>A0ABP7YYK9_9SPHI</name>
<evidence type="ECO:0000256" key="7">
    <source>
        <dbReference type="SAM" id="Phobius"/>
    </source>
</evidence>
<dbReference type="InterPro" id="IPR051476">
    <property type="entry name" value="Bac_ResReg_Asp_Phosphatase"/>
</dbReference>
<keyword evidence="2" id="KW-0963">Cytoplasm</keyword>
<dbReference type="SUPFAM" id="SSF48452">
    <property type="entry name" value="TPR-like"/>
    <property type="match status" value="1"/>
</dbReference>
<dbReference type="PANTHER" id="PTHR46630">
    <property type="entry name" value="TETRATRICOPEPTIDE REPEAT PROTEIN 29"/>
    <property type="match status" value="1"/>
</dbReference>
<dbReference type="PROSITE" id="PS50005">
    <property type="entry name" value="TPR"/>
    <property type="match status" value="1"/>
</dbReference>
<dbReference type="InterPro" id="IPR011990">
    <property type="entry name" value="TPR-like_helical_dom_sf"/>
</dbReference>
<keyword evidence="7" id="KW-0812">Transmembrane</keyword>
<sequence>MNIFLVFSVGCGNFNQKRKLRDYREEIAVAEKLGNDTTGIKKALNHLSHINNKVDYAIYLTLTAIGNYKAVDSLNRKSENNFTKALEIAQELNKEGLKLWINITTAKYYYHYRKLEKALPYFLQASFKIDDIEPKDQINPAESYQYLAYVFETLEEPDKSFIYLEKALELTPDNSDLKPVLLDNIGMNYVNRRDTAKAFSYFKQAEEYAIQRNNIGRLARVKGNFANIYYGKSDLSTALKYINDDIKFSLIAKDSVNLVYARILKAKILFQLNEYDKGYQELNIAYDYVKNVPYLIEYKKQILDIKFRLAEQEGKKQEELLAARALYNYDKDGVSGESEEAILRGKLLLNKESYLNEVKLAEMKLERETFAKKMYGILCLLIVLLAIEWYFYTSKLNKSRHEKYERKVLQFKLEKALMDQRLSEANNSVNDYLKFMTEKNEQIEELQSVIGKINQSKSAHIEERNGKLKQVLKSHLLTEENWIRFKQAFDNQYPKYYINLKKKFPDLTENNLKFILLLKLGLSTHETSNILGVSMDAVKKNKQRLKKRLQDNYEELMELI</sequence>
<keyword evidence="7" id="KW-0472">Membrane</keyword>
<comment type="similarity">
    <text evidence="5">Belongs to the Rap family.</text>
</comment>
<keyword evidence="9" id="KW-1185">Reference proteome</keyword>
<keyword evidence="4 6" id="KW-0802">TPR repeat</keyword>
<evidence type="ECO:0000256" key="1">
    <source>
        <dbReference type="ARBA" id="ARBA00004496"/>
    </source>
</evidence>
<dbReference type="Proteomes" id="UP001500101">
    <property type="component" value="Unassembled WGS sequence"/>
</dbReference>
<dbReference type="PANTHER" id="PTHR46630:SF1">
    <property type="entry name" value="TETRATRICOPEPTIDE REPEAT PROTEIN 29"/>
    <property type="match status" value="1"/>
</dbReference>
<evidence type="ECO:0000313" key="8">
    <source>
        <dbReference type="EMBL" id="GAA4143704.1"/>
    </source>
</evidence>
<evidence type="ECO:0000256" key="5">
    <source>
        <dbReference type="ARBA" id="ARBA00038253"/>
    </source>
</evidence>
<organism evidence="8 9">
    <name type="scientific">Sphingobacterium kyonggiense</name>
    <dbReference type="NCBI Taxonomy" id="714075"/>
    <lineage>
        <taxon>Bacteria</taxon>
        <taxon>Pseudomonadati</taxon>
        <taxon>Bacteroidota</taxon>
        <taxon>Sphingobacteriia</taxon>
        <taxon>Sphingobacteriales</taxon>
        <taxon>Sphingobacteriaceae</taxon>
        <taxon>Sphingobacterium</taxon>
    </lineage>
</organism>
<feature type="transmembrane region" description="Helical" evidence="7">
    <location>
        <begin position="374"/>
        <end position="392"/>
    </location>
</feature>
<dbReference type="EMBL" id="BAAAZI010000011">
    <property type="protein sequence ID" value="GAA4143704.1"/>
    <property type="molecule type" value="Genomic_DNA"/>
</dbReference>
<protein>
    <recommendedName>
        <fullName evidence="10">Tetratricopeptide repeat protein</fullName>
    </recommendedName>
</protein>
<keyword evidence="7" id="KW-1133">Transmembrane helix</keyword>
<dbReference type="SMART" id="SM00028">
    <property type="entry name" value="TPR"/>
    <property type="match status" value="4"/>
</dbReference>
<evidence type="ECO:0000256" key="4">
    <source>
        <dbReference type="ARBA" id="ARBA00022803"/>
    </source>
</evidence>
<accession>A0ABP7YYK9</accession>
<proteinExistence type="inferred from homology"/>
<evidence type="ECO:0008006" key="10">
    <source>
        <dbReference type="Google" id="ProtNLM"/>
    </source>
</evidence>